<dbReference type="Gene3D" id="3.30.200.20">
    <property type="entry name" value="Phosphorylase Kinase, domain 1"/>
    <property type="match status" value="1"/>
</dbReference>
<sequence length="168" mass="18643">LPTPYSAVDDSLYDGHPPSAPKLKKLGLAFDFGNPIANGAILLGPFFESIAGGPFVQFKYKTIRVATENFSLIRRGGQHALRPVYKGILPNGQEIAVESLSMKNEEAVWELVLEIESFPKLQHPNLVRLLGYCIGEDEVLLIYDLLPNPSVAYYLFGKTNSPTFLHMH</sequence>
<dbReference type="Pfam" id="PF07714">
    <property type="entry name" value="PK_Tyr_Ser-Thr"/>
    <property type="match status" value="1"/>
</dbReference>
<dbReference type="PANTHER" id="PTHR27006:SF586">
    <property type="entry name" value="CYSTEINE-RICH RECEPTOR-LIKE PROTEIN KINASE 10"/>
    <property type="match status" value="1"/>
</dbReference>
<evidence type="ECO:0000313" key="3">
    <source>
        <dbReference type="Proteomes" id="UP001188597"/>
    </source>
</evidence>
<dbReference type="Proteomes" id="UP001188597">
    <property type="component" value="Unassembled WGS sequence"/>
</dbReference>
<dbReference type="PROSITE" id="PS50011">
    <property type="entry name" value="PROTEIN_KINASE_DOM"/>
    <property type="match status" value="1"/>
</dbReference>
<dbReference type="GO" id="GO:0005524">
    <property type="term" value="F:ATP binding"/>
    <property type="evidence" value="ECO:0007669"/>
    <property type="project" value="InterPro"/>
</dbReference>
<dbReference type="EMBL" id="JAVXUP010001045">
    <property type="protein sequence ID" value="KAK3016799.1"/>
    <property type="molecule type" value="Genomic_DNA"/>
</dbReference>
<name>A0AA89ATY9_9ASTE</name>
<dbReference type="SUPFAM" id="SSF56112">
    <property type="entry name" value="Protein kinase-like (PK-like)"/>
    <property type="match status" value="1"/>
</dbReference>
<dbReference type="GO" id="GO:0004672">
    <property type="term" value="F:protein kinase activity"/>
    <property type="evidence" value="ECO:0007669"/>
    <property type="project" value="InterPro"/>
</dbReference>
<organism evidence="2 3">
    <name type="scientific">Escallonia herrerae</name>
    <dbReference type="NCBI Taxonomy" id="1293975"/>
    <lineage>
        <taxon>Eukaryota</taxon>
        <taxon>Viridiplantae</taxon>
        <taxon>Streptophyta</taxon>
        <taxon>Embryophyta</taxon>
        <taxon>Tracheophyta</taxon>
        <taxon>Spermatophyta</taxon>
        <taxon>Magnoliopsida</taxon>
        <taxon>eudicotyledons</taxon>
        <taxon>Gunneridae</taxon>
        <taxon>Pentapetalae</taxon>
        <taxon>asterids</taxon>
        <taxon>campanulids</taxon>
        <taxon>Escalloniales</taxon>
        <taxon>Escalloniaceae</taxon>
        <taxon>Escallonia</taxon>
    </lineage>
</organism>
<feature type="domain" description="Protein kinase" evidence="1">
    <location>
        <begin position="70"/>
        <end position="168"/>
    </location>
</feature>
<reference evidence="2" key="1">
    <citation type="submission" date="2022-12" db="EMBL/GenBank/DDBJ databases">
        <title>Draft genome assemblies for two species of Escallonia (Escalloniales).</title>
        <authorList>
            <person name="Chanderbali A."/>
            <person name="Dervinis C."/>
            <person name="Anghel I."/>
            <person name="Soltis D."/>
            <person name="Soltis P."/>
            <person name="Zapata F."/>
        </authorList>
    </citation>
    <scope>NUCLEOTIDE SEQUENCE</scope>
    <source>
        <strain evidence="2">UCBG64.0493</strain>
        <tissue evidence="2">Leaf</tissue>
    </source>
</reference>
<protein>
    <recommendedName>
        <fullName evidence="1">Protein kinase domain-containing protein</fullName>
    </recommendedName>
</protein>
<dbReference type="AlphaFoldDB" id="A0AA89ATY9"/>
<proteinExistence type="predicted"/>
<keyword evidence="3" id="KW-1185">Reference proteome</keyword>
<dbReference type="PANTHER" id="PTHR27006">
    <property type="entry name" value="PROMASTIGOTE SURFACE ANTIGEN PROTEIN PSA"/>
    <property type="match status" value="1"/>
</dbReference>
<dbReference type="InterPro" id="IPR001245">
    <property type="entry name" value="Ser-Thr/Tyr_kinase_cat_dom"/>
</dbReference>
<evidence type="ECO:0000313" key="2">
    <source>
        <dbReference type="EMBL" id="KAK3016799.1"/>
    </source>
</evidence>
<evidence type="ECO:0000259" key="1">
    <source>
        <dbReference type="PROSITE" id="PS50011"/>
    </source>
</evidence>
<dbReference type="InterPro" id="IPR011009">
    <property type="entry name" value="Kinase-like_dom_sf"/>
</dbReference>
<comment type="caution">
    <text evidence="2">The sequence shown here is derived from an EMBL/GenBank/DDBJ whole genome shotgun (WGS) entry which is preliminary data.</text>
</comment>
<feature type="non-terminal residue" evidence="2">
    <location>
        <position position="168"/>
    </location>
</feature>
<accession>A0AA89ATY9</accession>
<gene>
    <name evidence="2" type="ORF">RJ639_006065</name>
</gene>
<dbReference type="InterPro" id="IPR000719">
    <property type="entry name" value="Prot_kinase_dom"/>
</dbReference>
<feature type="non-terminal residue" evidence="2">
    <location>
        <position position="1"/>
    </location>
</feature>